<dbReference type="EMBL" id="FQTV01000029">
    <property type="protein sequence ID" value="SHG16766.1"/>
    <property type="molecule type" value="Genomic_DNA"/>
</dbReference>
<gene>
    <name evidence="1" type="ORF">SAMN05444405_1291</name>
</gene>
<dbReference type="AlphaFoldDB" id="A0A1M5HLC3"/>
<organism evidence="1 2">
    <name type="scientific">Bacteroides luti</name>
    <dbReference type="NCBI Taxonomy" id="1297750"/>
    <lineage>
        <taxon>Bacteria</taxon>
        <taxon>Pseudomonadati</taxon>
        <taxon>Bacteroidota</taxon>
        <taxon>Bacteroidia</taxon>
        <taxon>Bacteroidales</taxon>
        <taxon>Bacteroidaceae</taxon>
        <taxon>Bacteroides</taxon>
    </lineage>
</organism>
<reference evidence="1 2" key="1">
    <citation type="submission" date="2016-11" db="EMBL/GenBank/DDBJ databases">
        <authorList>
            <person name="Jaros S."/>
            <person name="Januszkiewicz K."/>
            <person name="Wedrychowicz H."/>
        </authorList>
    </citation>
    <scope>NUCLEOTIDE SEQUENCE [LARGE SCALE GENOMIC DNA]</scope>
    <source>
        <strain evidence="1 2">DSM 26991</strain>
    </source>
</reference>
<sequence length="155" mass="18295">MRKFRIVLILLLIPIIMGSRCENDDENCHDRIDFLNKTSRTLYVGSEDSAILFRYNGSPYSDWYKALPNEKNNTALFNVMSGRSYCYENTLKDTLYVFIFEEDVLANHSWADVVDKNLVLQRYNLSLQDLQQLNWQISYPPSELMKDMKMYPPFP</sequence>
<evidence type="ECO:0000313" key="2">
    <source>
        <dbReference type="Proteomes" id="UP000184509"/>
    </source>
</evidence>
<proteinExistence type="predicted"/>
<protein>
    <submittedName>
        <fullName evidence="1">Uncharacterized protein</fullName>
    </submittedName>
</protein>
<keyword evidence="2" id="KW-1185">Reference proteome</keyword>
<name>A0A1M5HLC3_9BACE</name>
<dbReference type="Proteomes" id="UP000184509">
    <property type="component" value="Unassembled WGS sequence"/>
</dbReference>
<accession>A0A1M5HLC3</accession>
<evidence type="ECO:0000313" key="1">
    <source>
        <dbReference type="EMBL" id="SHG16766.1"/>
    </source>
</evidence>